<dbReference type="CDD" id="cd00028">
    <property type="entry name" value="B_lectin"/>
    <property type="match status" value="1"/>
</dbReference>
<dbReference type="SUPFAM" id="SSF56112">
    <property type="entry name" value="Protein kinase-like (PK-like)"/>
    <property type="match status" value="1"/>
</dbReference>
<feature type="transmembrane region" description="Helical" evidence="19">
    <location>
        <begin position="381"/>
        <end position="403"/>
    </location>
</feature>
<keyword evidence="2" id="KW-1003">Cell membrane</keyword>
<dbReference type="InterPro" id="IPR008271">
    <property type="entry name" value="Ser/Thr_kinase_AS"/>
</dbReference>
<evidence type="ECO:0000256" key="19">
    <source>
        <dbReference type="SAM" id="Phobius"/>
    </source>
</evidence>
<dbReference type="EC" id="2.7.11.1" evidence="18"/>
<dbReference type="GO" id="GO:0030246">
    <property type="term" value="F:carbohydrate binding"/>
    <property type="evidence" value="ECO:0007669"/>
    <property type="project" value="UniProtKB-KW"/>
</dbReference>
<evidence type="ECO:0000256" key="10">
    <source>
        <dbReference type="ARBA" id="ARBA00022840"/>
    </source>
</evidence>
<evidence type="ECO:0000256" key="14">
    <source>
        <dbReference type="ARBA" id="ARBA00023170"/>
    </source>
</evidence>
<evidence type="ECO:0000259" key="20">
    <source>
        <dbReference type="PROSITE" id="PS50011"/>
    </source>
</evidence>
<evidence type="ECO:0000256" key="3">
    <source>
        <dbReference type="ARBA" id="ARBA00022527"/>
    </source>
</evidence>
<dbReference type="InterPro" id="IPR011009">
    <property type="entry name" value="Kinase-like_dom_sf"/>
</dbReference>
<dbReference type="PANTHER" id="PTHR27002">
    <property type="entry name" value="RECEPTOR-LIKE SERINE/THREONINE-PROTEIN KINASE SD1-8"/>
    <property type="match status" value="1"/>
</dbReference>
<evidence type="ECO:0000256" key="2">
    <source>
        <dbReference type="ARBA" id="ARBA00022475"/>
    </source>
</evidence>
<evidence type="ECO:0000256" key="11">
    <source>
        <dbReference type="ARBA" id="ARBA00022989"/>
    </source>
</evidence>
<comment type="catalytic activity">
    <reaction evidence="16 18">
        <text>L-threonyl-[protein] + ATP = O-phospho-L-threonyl-[protein] + ADP + H(+)</text>
        <dbReference type="Rhea" id="RHEA:46608"/>
        <dbReference type="Rhea" id="RHEA-COMP:11060"/>
        <dbReference type="Rhea" id="RHEA-COMP:11605"/>
        <dbReference type="ChEBI" id="CHEBI:15378"/>
        <dbReference type="ChEBI" id="CHEBI:30013"/>
        <dbReference type="ChEBI" id="CHEBI:30616"/>
        <dbReference type="ChEBI" id="CHEBI:61977"/>
        <dbReference type="ChEBI" id="CHEBI:456216"/>
        <dbReference type="EC" id="2.7.11.1"/>
    </reaction>
</comment>
<dbReference type="InterPro" id="IPR001245">
    <property type="entry name" value="Ser-Thr/Tyr_kinase_cat_dom"/>
</dbReference>
<comment type="catalytic activity">
    <reaction evidence="17 18">
        <text>L-seryl-[protein] + ATP = O-phospho-L-seryl-[protein] + ADP + H(+)</text>
        <dbReference type="Rhea" id="RHEA:17989"/>
        <dbReference type="Rhea" id="RHEA-COMP:9863"/>
        <dbReference type="Rhea" id="RHEA-COMP:11604"/>
        <dbReference type="ChEBI" id="CHEBI:15378"/>
        <dbReference type="ChEBI" id="CHEBI:29999"/>
        <dbReference type="ChEBI" id="CHEBI:30616"/>
        <dbReference type="ChEBI" id="CHEBI:83421"/>
        <dbReference type="ChEBI" id="CHEBI:456216"/>
        <dbReference type="EC" id="2.7.11.1"/>
    </reaction>
</comment>
<dbReference type="GO" id="GO:0005886">
    <property type="term" value="C:plasma membrane"/>
    <property type="evidence" value="ECO:0007669"/>
    <property type="project" value="UniProtKB-SubCell"/>
</dbReference>
<proteinExistence type="inferred from homology"/>
<organism evidence="23 24">
    <name type="scientific">Abeliophyllum distichum</name>
    <dbReference type="NCBI Taxonomy" id="126358"/>
    <lineage>
        <taxon>Eukaryota</taxon>
        <taxon>Viridiplantae</taxon>
        <taxon>Streptophyta</taxon>
        <taxon>Embryophyta</taxon>
        <taxon>Tracheophyta</taxon>
        <taxon>Spermatophyta</taxon>
        <taxon>Magnoliopsida</taxon>
        <taxon>eudicotyledons</taxon>
        <taxon>Gunneridae</taxon>
        <taxon>Pentapetalae</taxon>
        <taxon>asterids</taxon>
        <taxon>lamiids</taxon>
        <taxon>Lamiales</taxon>
        <taxon>Oleaceae</taxon>
        <taxon>Forsythieae</taxon>
        <taxon>Abeliophyllum</taxon>
    </lineage>
</organism>
<keyword evidence="4 18" id="KW-0808">Transferase</keyword>
<dbReference type="Proteomes" id="UP001604336">
    <property type="component" value="Unassembled WGS sequence"/>
</dbReference>
<feature type="domain" description="Apple" evidence="22">
    <location>
        <begin position="293"/>
        <end position="375"/>
    </location>
</feature>
<keyword evidence="3 18" id="KW-0723">Serine/threonine-protein kinase</keyword>
<feature type="domain" description="Protein kinase" evidence="20">
    <location>
        <begin position="463"/>
        <end position="749"/>
    </location>
</feature>
<reference evidence="24" key="1">
    <citation type="submission" date="2024-07" db="EMBL/GenBank/DDBJ databases">
        <title>Two chromosome-level genome assemblies of Korean endemic species Abeliophyllum distichum and Forsythia ovata (Oleaceae).</title>
        <authorList>
            <person name="Jang H."/>
        </authorList>
    </citation>
    <scope>NUCLEOTIDE SEQUENCE [LARGE SCALE GENOMIC DNA]</scope>
</reference>
<evidence type="ECO:0000313" key="23">
    <source>
        <dbReference type="EMBL" id="KAL2539252.1"/>
    </source>
</evidence>
<feature type="domain" description="Bulb-type lectin" evidence="21">
    <location>
        <begin position="25"/>
        <end position="143"/>
    </location>
</feature>
<name>A0ABD1VPG8_9LAMI</name>
<dbReference type="InterPro" id="IPR001480">
    <property type="entry name" value="Bulb-type_lectin_dom"/>
</dbReference>
<dbReference type="Pfam" id="PF01453">
    <property type="entry name" value="B_lectin"/>
    <property type="match status" value="1"/>
</dbReference>
<evidence type="ECO:0000256" key="18">
    <source>
        <dbReference type="PIRNR" id="PIRNR000641"/>
    </source>
</evidence>
<evidence type="ECO:0000313" key="24">
    <source>
        <dbReference type="Proteomes" id="UP001604336"/>
    </source>
</evidence>
<gene>
    <name evidence="23" type="ORF">Adt_00230</name>
</gene>
<comment type="caution">
    <text evidence="23">The sequence shown here is derived from an EMBL/GenBank/DDBJ whole genome shotgun (WGS) entry which is preliminary data.</text>
</comment>
<keyword evidence="15" id="KW-0325">Glycoprotein</keyword>
<comment type="subcellular location">
    <subcellularLocation>
        <location evidence="1">Cell membrane</location>
        <topology evidence="1">Single-pass type I membrane protein</topology>
    </subcellularLocation>
</comment>
<evidence type="ECO:0000256" key="5">
    <source>
        <dbReference type="ARBA" id="ARBA00022692"/>
    </source>
</evidence>
<keyword evidence="8 18" id="KW-0547">Nucleotide-binding</keyword>
<dbReference type="InterPro" id="IPR003609">
    <property type="entry name" value="Pan_app"/>
</dbReference>
<evidence type="ECO:0000256" key="6">
    <source>
        <dbReference type="ARBA" id="ARBA00022729"/>
    </source>
</evidence>
<evidence type="ECO:0000256" key="8">
    <source>
        <dbReference type="ARBA" id="ARBA00022741"/>
    </source>
</evidence>
<dbReference type="SUPFAM" id="SSF51110">
    <property type="entry name" value="alpha-D-mannose-specific plant lectins"/>
    <property type="match status" value="1"/>
</dbReference>
<dbReference type="FunFam" id="1.10.510.10:FF:000060">
    <property type="entry name" value="G-type lectin S-receptor-like serine/threonine-protein kinase"/>
    <property type="match status" value="1"/>
</dbReference>
<accession>A0ABD1VPG8</accession>
<keyword evidence="14" id="KW-0675">Receptor</keyword>
<keyword evidence="11 19" id="KW-1133">Transmembrane helix</keyword>
<comment type="similarity">
    <text evidence="18">Belongs to the protein kinase superfamily. Ser/Thr protein kinase family.</text>
</comment>
<keyword evidence="12 19" id="KW-0472">Membrane</keyword>
<dbReference type="FunFam" id="3.30.200.20:FF:000330">
    <property type="entry name" value="G-type lectin S-receptor-like serine/threonine-protein kinase At4g03230"/>
    <property type="match status" value="1"/>
</dbReference>
<keyword evidence="9 18" id="KW-0418">Kinase</keyword>
<evidence type="ECO:0000256" key="7">
    <source>
        <dbReference type="ARBA" id="ARBA00022734"/>
    </source>
</evidence>
<dbReference type="SMART" id="SM00108">
    <property type="entry name" value="B_lectin"/>
    <property type="match status" value="1"/>
</dbReference>
<evidence type="ECO:0000259" key="22">
    <source>
        <dbReference type="PROSITE" id="PS50948"/>
    </source>
</evidence>
<protein>
    <recommendedName>
        <fullName evidence="18">Receptor-like serine/threonine-protein kinase</fullName>
        <ecNumber evidence="18">2.7.11.1</ecNumber>
    </recommendedName>
</protein>
<evidence type="ECO:0000256" key="15">
    <source>
        <dbReference type="ARBA" id="ARBA00023180"/>
    </source>
</evidence>
<keyword evidence="24" id="KW-1185">Reference proteome</keyword>
<keyword evidence="5 19" id="KW-0812">Transmembrane</keyword>
<evidence type="ECO:0000256" key="1">
    <source>
        <dbReference type="ARBA" id="ARBA00004251"/>
    </source>
</evidence>
<dbReference type="EMBL" id="JBFOLK010000001">
    <property type="protein sequence ID" value="KAL2539252.1"/>
    <property type="molecule type" value="Genomic_DNA"/>
</dbReference>
<keyword evidence="6" id="KW-0732">Signal</keyword>
<evidence type="ECO:0000256" key="13">
    <source>
        <dbReference type="ARBA" id="ARBA00023157"/>
    </source>
</evidence>
<dbReference type="Gene3D" id="2.90.10.10">
    <property type="entry name" value="Bulb-type lectin domain"/>
    <property type="match status" value="1"/>
</dbReference>
<dbReference type="InterPro" id="IPR036426">
    <property type="entry name" value="Bulb-type_lectin_dom_sf"/>
</dbReference>
<dbReference type="InterPro" id="IPR000719">
    <property type="entry name" value="Prot_kinase_dom"/>
</dbReference>
<dbReference type="InterPro" id="IPR024171">
    <property type="entry name" value="SRK-like_kinase"/>
</dbReference>
<evidence type="ECO:0000256" key="9">
    <source>
        <dbReference type="ARBA" id="ARBA00022777"/>
    </source>
</evidence>
<evidence type="ECO:0000256" key="4">
    <source>
        <dbReference type="ARBA" id="ARBA00022679"/>
    </source>
</evidence>
<dbReference type="PROSITE" id="PS50011">
    <property type="entry name" value="PROTEIN_KINASE_DOM"/>
    <property type="match status" value="1"/>
</dbReference>
<evidence type="ECO:0000256" key="17">
    <source>
        <dbReference type="ARBA" id="ARBA00048679"/>
    </source>
</evidence>
<dbReference type="GO" id="GO:0004674">
    <property type="term" value="F:protein serine/threonine kinase activity"/>
    <property type="evidence" value="ECO:0007669"/>
    <property type="project" value="UniProtKB-KW"/>
</dbReference>
<dbReference type="AlphaFoldDB" id="A0ABD1VPG8"/>
<dbReference type="Pfam" id="PF08276">
    <property type="entry name" value="PAN_2"/>
    <property type="match status" value="1"/>
</dbReference>
<dbReference type="PIRSF" id="PIRSF000641">
    <property type="entry name" value="SRK"/>
    <property type="match status" value="1"/>
</dbReference>
<dbReference type="Gene3D" id="1.10.510.10">
    <property type="entry name" value="Transferase(Phosphotransferase) domain 1"/>
    <property type="match status" value="1"/>
</dbReference>
<dbReference type="PROSITE" id="PS50927">
    <property type="entry name" value="BULB_LECTIN"/>
    <property type="match status" value="1"/>
</dbReference>
<dbReference type="PROSITE" id="PS00108">
    <property type="entry name" value="PROTEIN_KINASE_ST"/>
    <property type="match status" value="1"/>
</dbReference>
<evidence type="ECO:0000256" key="12">
    <source>
        <dbReference type="ARBA" id="ARBA00023136"/>
    </source>
</evidence>
<dbReference type="CDD" id="cd14066">
    <property type="entry name" value="STKc_IRAK"/>
    <property type="match status" value="1"/>
</dbReference>
<sequence>MSIERNIFSIILMAYYFFVNSAERDTILQGQQPLRDWESLNSENNMFRLQFFSPGNSNSRYLGIFSEGDKQAVWIANRNTPIADTSGSVMVDTDGKLKIMYNGGDVLISNSAPIARNASATLQDDGNFVLREMNLNGSINGTLWQSFDYPTDTFLPGMKLGIDFKTGHHWSLTCWISDDVPSPGTYTIGGDPNGTNQLTIWWQGNVYWTSGLWHDGHFNNSPQLSSDDYVRFSYISNQNEKYLTYSINNVPMTYFRIYPTGIVWKTLGQPNFAKCYLPRFPDGECRKKKLPECRKADFWFDRRVGDMDVETYRFEENYNLSIFDCQDKCEQNCLCIAFASLTLNGTGCQIWTTQQSFFSSALAKNRDIHLLVTSRESANKWWIWLIVALSGTILLAFTVLCYLRNLRLRVKGVDEAEKRTLLHELEETITSPGKYSKSSDKIDKMSQVHFFSLESIAMATNNFSTANKLGEGGFGPVYKGVLPGGQEIAIKRLSRNSGQGLTEFKNEILLIAKLQHTNLVRLLGCCIQGQEKVLVYEYMPNKSLDFFLFDHSKRELLNWTNRPNIIKGVAQGLVYLHEYSRLKVIHRDLKASNILLDLDLNPKISDFGMARIFGVKETEANTKRIVGTYGYMSPEYAIKGIVSMKTDVFSFGVLLLEIVSGKKNYSSYCLERPLNLIGYAWELWMEGRVLELMDSRLDNSSPKDEIRRCINVGLLCVQDHPEDRPSMTDVVYMLTKDTVKLSAPKQPAFFIENGARAREAKREISLEKNCTNELSLSVMEAR</sequence>
<evidence type="ECO:0000256" key="16">
    <source>
        <dbReference type="ARBA" id="ARBA00047899"/>
    </source>
</evidence>
<keyword evidence="13" id="KW-1015">Disulfide bond</keyword>
<dbReference type="SMART" id="SM00220">
    <property type="entry name" value="S_TKc"/>
    <property type="match status" value="1"/>
</dbReference>
<keyword evidence="7" id="KW-0430">Lectin</keyword>
<keyword evidence="10 18" id="KW-0067">ATP-binding</keyword>
<dbReference type="GO" id="GO:0005524">
    <property type="term" value="F:ATP binding"/>
    <property type="evidence" value="ECO:0007669"/>
    <property type="project" value="UniProtKB-KW"/>
</dbReference>
<dbReference type="Gene3D" id="3.30.200.20">
    <property type="entry name" value="Phosphorylase Kinase, domain 1"/>
    <property type="match status" value="1"/>
</dbReference>
<evidence type="ECO:0000259" key="21">
    <source>
        <dbReference type="PROSITE" id="PS50927"/>
    </source>
</evidence>
<dbReference type="PROSITE" id="PS50948">
    <property type="entry name" value="PAN"/>
    <property type="match status" value="1"/>
</dbReference>
<dbReference type="Pfam" id="PF07714">
    <property type="entry name" value="PK_Tyr_Ser-Thr"/>
    <property type="match status" value="1"/>
</dbReference>
<dbReference type="PANTHER" id="PTHR27002:SF926">
    <property type="entry name" value="OS07G0535800 PROTEIN"/>
    <property type="match status" value="1"/>
</dbReference>